<sequence length="247" mass="27669">MVTAVRQTRLLAVVAGLVVFGLVLSTSFLADELSLWLALLPFVVAAALVWGWWNLTERQSRNAPKTFLLGTFRQRPAFATANSILSMQPLPMFLVGTQLVTMESLDWSFRWFSAVFALLILGPWIASIVQPSGLRLTSEAIICRWILRRRVIPWSTLYPGEGSVHQDRVGGVWVLADHTVPQHRSDRIPGRPQGPRGYHWIRTSASSRTVIDPTFLERAIAYYHLDPGERALIGTADGLRALRADEK</sequence>
<proteinExistence type="predicted"/>
<evidence type="ECO:0000313" key="2">
    <source>
        <dbReference type="EMBL" id="SHN35006.1"/>
    </source>
</evidence>
<name>A0A1M7QTE8_9ACTN</name>
<evidence type="ECO:0000313" key="3">
    <source>
        <dbReference type="Proteomes" id="UP000184440"/>
    </source>
</evidence>
<evidence type="ECO:0008006" key="4">
    <source>
        <dbReference type="Google" id="ProtNLM"/>
    </source>
</evidence>
<keyword evidence="1" id="KW-0812">Transmembrane</keyword>
<dbReference type="Proteomes" id="UP000184440">
    <property type="component" value="Unassembled WGS sequence"/>
</dbReference>
<accession>A0A1M7QTE8</accession>
<evidence type="ECO:0000256" key="1">
    <source>
        <dbReference type="SAM" id="Phobius"/>
    </source>
</evidence>
<keyword evidence="1" id="KW-0472">Membrane</keyword>
<gene>
    <name evidence="2" type="ORF">SAMN05443668_105335</name>
</gene>
<dbReference type="AlphaFoldDB" id="A0A1M7QTE8"/>
<protein>
    <recommendedName>
        <fullName evidence="4">PH domain-containing protein</fullName>
    </recommendedName>
</protein>
<dbReference type="EMBL" id="FRCS01000005">
    <property type="protein sequence ID" value="SHN35006.1"/>
    <property type="molecule type" value="Genomic_DNA"/>
</dbReference>
<feature type="transmembrane region" description="Helical" evidence="1">
    <location>
        <begin position="35"/>
        <end position="55"/>
    </location>
</feature>
<keyword evidence="1" id="KW-1133">Transmembrane helix</keyword>
<organism evidence="2 3">
    <name type="scientific">Cryptosporangium aurantiacum</name>
    <dbReference type="NCBI Taxonomy" id="134849"/>
    <lineage>
        <taxon>Bacteria</taxon>
        <taxon>Bacillati</taxon>
        <taxon>Actinomycetota</taxon>
        <taxon>Actinomycetes</taxon>
        <taxon>Cryptosporangiales</taxon>
        <taxon>Cryptosporangiaceae</taxon>
        <taxon>Cryptosporangium</taxon>
    </lineage>
</organism>
<keyword evidence="3" id="KW-1185">Reference proteome</keyword>
<reference evidence="2 3" key="1">
    <citation type="submission" date="2016-11" db="EMBL/GenBank/DDBJ databases">
        <authorList>
            <person name="Jaros S."/>
            <person name="Januszkiewicz K."/>
            <person name="Wedrychowicz H."/>
        </authorList>
    </citation>
    <scope>NUCLEOTIDE SEQUENCE [LARGE SCALE GENOMIC DNA]</scope>
    <source>
        <strain evidence="2 3">DSM 46144</strain>
    </source>
</reference>
<feature type="transmembrane region" description="Helical" evidence="1">
    <location>
        <begin position="109"/>
        <end position="129"/>
    </location>
</feature>